<feature type="signal peptide" evidence="3">
    <location>
        <begin position="1"/>
        <end position="25"/>
    </location>
</feature>
<dbReference type="OrthoDB" id="6687316at2"/>
<feature type="chain" id="PRO_5020609233" evidence="3">
    <location>
        <begin position="26"/>
        <end position="136"/>
    </location>
</feature>
<evidence type="ECO:0000256" key="2">
    <source>
        <dbReference type="SAM" id="Phobius"/>
    </source>
</evidence>
<evidence type="ECO:0000313" key="4">
    <source>
        <dbReference type="EMBL" id="TCL03321.1"/>
    </source>
</evidence>
<dbReference type="Proteomes" id="UP000294555">
    <property type="component" value="Unassembled WGS sequence"/>
</dbReference>
<keyword evidence="2" id="KW-1133">Transmembrane helix</keyword>
<dbReference type="Gene3D" id="3.10.450.160">
    <property type="entry name" value="inner membrane protein cigr"/>
    <property type="match status" value="1"/>
</dbReference>
<keyword evidence="5" id="KW-1185">Reference proteome</keyword>
<evidence type="ECO:0000313" key="5">
    <source>
        <dbReference type="Proteomes" id="UP000294555"/>
    </source>
</evidence>
<dbReference type="InterPro" id="IPR024572">
    <property type="entry name" value="RcnB"/>
</dbReference>
<comment type="caution">
    <text evidence="4">The sequence shown here is derived from an EMBL/GenBank/DDBJ whole genome shotgun (WGS) entry which is preliminary data.</text>
</comment>
<feature type="compositionally biased region" description="Basic and acidic residues" evidence="1">
    <location>
        <begin position="26"/>
        <end position="43"/>
    </location>
</feature>
<keyword evidence="3" id="KW-0732">Signal</keyword>
<organism evidence="4 5">
    <name type="scientific">Sodalis ligni</name>
    <dbReference type="NCBI Taxonomy" id="2697027"/>
    <lineage>
        <taxon>Bacteria</taxon>
        <taxon>Pseudomonadati</taxon>
        <taxon>Pseudomonadota</taxon>
        <taxon>Gammaproteobacteria</taxon>
        <taxon>Enterobacterales</taxon>
        <taxon>Bruguierivoracaceae</taxon>
        <taxon>Sodalis</taxon>
    </lineage>
</organism>
<feature type="region of interest" description="Disordered" evidence="1">
    <location>
        <begin position="24"/>
        <end position="43"/>
    </location>
</feature>
<keyword evidence="2" id="KW-0812">Transmembrane</keyword>
<evidence type="ECO:0000256" key="3">
    <source>
        <dbReference type="SAM" id="SignalP"/>
    </source>
</evidence>
<keyword evidence="2" id="KW-0472">Membrane</keyword>
<reference evidence="4 5" key="1">
    <citation type="submission" date="2019-02" db="EMBL/GenBank/DDBJ databases">
        <title>Investigation of anaerobic lignin degradation for improved lignocellulosic biofuels.</title>
        <authorList>
            <person name="Deangelis K."/>
        </authorList>
    </citation>
    <scope>NUCLEOTIDE SEQUENCE [LARGE SCALE GENOMIC DNA]</scope>
    <source>
        <strain evidence="4 5">159R</strain>
    </source>
</reference>
<evidence type="ECO:0000256" key="1">
    <source>
        <dbReference type="SAM" id="MobiDB-lite"/>
    </source>
</evidence>
<gene>
    <name evidence="4" type="ORF">EZJ58_1383</name>
</gene>
<name>A0A4R1NCJ9_9GAMM</name>
<sequence>MKKTTLMLMLTLFASGSVFSTGSYADGRRDHDGHGPRWDRGHGGPGWHRDRGDFRGHGYRDGYHDRFAWRGREFRRGYPLPPPYRGDYYRVHDWRHRGLQSPPRGHYWAYIDGRYVMVAAATGVITAIIMGNALGY</sequence>
<accession>A0A4R1NCJ9</accession>
<dbReference type="EMBL" id="SJOI01000001">
    <property type="protein sequence ID" value="TCL03321.1"/>
    <property type="molecule type" value="Genomic_DNA"/>
</dbReference>
<proteinExistence type="predicted"/>
<dbReference type="AlphaFoldDB" id="A0A4R1NCJ9"/>
<protein>
    <submittedName>
        <fullName evidence="4">Ni/Co efflux regulator RcnB</fullName>
    </submittedName>
</protein>
<feature type="transmembrane region" description="Helical" evidence="2">
    <location>
        <begin position="115"/>
        <end position="135"/>
    </location>
</feature>
<dbReference type="Pfam" id="PF11776">
    <property type="entry name" value="RcnB"/>
    <property type="match status" value="1"/>
</dbReference>